<dbReference type="EMBL" id="MU827325">
    <property type="protein sequence ID" value="KAJ7356071.1"/>
    <property type="molecule type" value="Genomic_DNA"/>
</dbReference>
<name>A0A9W9YNX1_9CNID</name>
<evidence type="ECO:0000313" key="1">
    <source>
        <dbReference type="EMBL" id="KAJ7356071.1"/>
    </source>
</evidence>
<organism evidence="1 2">
    <name type="scientific">Desmophyllum pertusum</name>
    <dbReference type="NCBI Taxonomy" id="174260"/>
    <lineage>
        <taxon>Eukaryota</taxon>
        <taxon>Metazoa</taxon>
        <taxon>Cnidaria</taxon>
        <taxon>Anthozoa</taxon>
        <taxon>Hexacorallia</taxon>
        <taxon>Scleractinia</taxon>
        <taxon>Caryophylliina</taxon>
        <taxon>Caryophylliidae</taxon>
        <taxon>Desmophyllum</taxon>
    </lineage>
</organism>
<accession>A0A9W9YNX1</accession>
<proteinExistence type="predicted"/>
<sequence length="54" mass="6293">YKAKLSQVRSESSLGYFLSLFPHQWYQELSQVSQCPLFGTFWLYSLIRVSGTKS</sequence>
<feature type="non-terminal residue" evidence="1">
    <location>
        <position position="54"/>
    </location>
</feature>
<dbReference type="Proteomes" id="UP001163046">
    <property type="component" value="Unassembled WGS sequence"/>
</dbReference>
<evidence type="ECO:0000313" key="2">
    <source>
        <dbReference type="Proteomes" id="UP001163046"/>
    </source>
</evidence>
<keyword evidence="2" id="KW-1185">Reference proteome</keyword>
<comment type="caution">
    <text evidence="1">The sequence shown here is derived from an EMBL/GenBank/DDBJ whole genome shotgun (WGS) entry which is preliminary data.</text>
</comment>
<protein>
    <submittedName>
        <fullName evidence="1">Uncharacterized protein</fullName>
    </submittedName>
</protein>
<feature type="non-terminal residue" evidence="1">
    <location>
        <position position="1"/>
    </location>
</feature>
<reference evidence="1" key="1">
    <citation type="submission" date="2023-01" db="EMBL/GenBank/DDBJ databases">
        <title>Genome assembly of the deep-sea coral Lophelia pertusa.</title>
        <authorList>
            <person name="Herrera S."/>
            <person name="Cordes E."/>
        </authorList>
    </citation>
    <scope>NUCLEOTIDE SEQUENCE</scope>
    <source>
        <strain evidence="1">USNM1676648</strain>
        <tissue evidence="1">Polyp</tissue>
    </source>
</reference>
<dbReference type="AlphaFoldDB" id="A0A9W9YNX1"/>
<gene>
    <name evidence="1" type="ORF">OS493_026995</name>
</gene>